<dbReference type="RefSeq" id="WP_130432824.1">
    <property type="nucleotide sequence ID" value="NZ_SGXF01000001.1"/>
</dbReference>
<dbReference type="GO" id="GO:0016861">
    <property type="term" value="F:intramolecular oxidoreductase activity, interconverting aldoses and ketoses"/>
    <property type="evidence" value="ECO:0007669"/>
    <property type="project" value="InterPro"/>
</dbReference>
<organism evidence="3 4">
    <name type="scientific">Cuneatibacter caecimuris</name>
    <dbReference type="NCBI Taxonomy" id="1796618"/>
    <lineage>
        <taxon>Bacteria</taxon>
        <taxon>Bacillati</taxon>
        <taxon>Bacillota</taxon>
        <taxon>Clostridia</taxon>
        <taxon>Lachnospirales</taxon>
        <taxon>Lachnospiraceae</taxon>
        <taxon>Cuneatibacter</taxon>
    </lineage>
</organism>
<dbReference type="PANTHER" id="PTHR36120:SF1">
    <property type="entry name" value="L-FUCOSE ISOMERASE C-TERMINAL DOMAIN-CONTAINING PROTEIN"/>
    <property type="match status" value="1"/>
</dbReference>
<reference evidence="3 4" key="1">
    <citation type="submission" date="2019-02" db="EMBL/GenBank/DDBJ databases">
        <title>Genomic Encyclopedia of Type Strains, Phase IV (KMG-IV): sequencing the most valuable type-strain genomes for metagenomic binning, comparative biology and taxonomic classification.</title>
        <authorList>
            <person name="Goeker M."/>
        </authorList>
    </citation>
    <scope>NUCLEOTIDE SEQUENCE [LARGE SCALE GENOMIC DNA]</scope>
    <source>
        <strain evidence="3 4">DSM 29486</strain>
    </source>
</reference>
<evidence type="ECO:0000313" key="3">
    <source>
        <dbReference type="EMBL" id="RZT02442.1"/>
    </source>
</evidence>
<evidence type="ECO:0000313" key="4">
    <source>
        <dbReference type="Proteomes" id="UP000292927"/>
    </source>
</evidence>
<evidence type="ECO:0000256" key="2">
    <source>
        <dbReference type="ARBA" id="ARBA00023277"/>
    </source>
</evidence>
<protein>
    <submittedName>
        <fullName evidence="3">L-fucose isomerase-like protein</fullName>
    </submittedName>
</protein>
<dbReference type="SUPFAM" id="SSF53743">
    <property type="entry name" value="FucI/AraA N-terminal and middle domains"/>
    <property type="match status" value="1"/>
</dbReference>
<dbReference type="Proteomes" id="UP000292927">
    <property type="component" value="Unassembled WGS sequence"/>
</dbReference>
<comment type="caution">
    <text evidence="3">The sequence shown here is derived from an EMBL/GenBank/DDBJ whole genome shotgun (WGS) entry which is preliminary data.</text>
</comment>
<name>A0A4Q7PNC6_9FIRM</name>
<keyword evidence="1 3" id="KW-0413">Isomerase</keyword>
<sequence length="469" mass="52522">MEYHVRLGVACTRRFIFSKEDAVKYKNMTLQKLTELGIDFVDIEDINEEGLLFDESHIKPVVEKFRRAGVDALFFPHTNFGTEDLVCKVAKEMNLPVCIWGPRDEAPIPTGERLRDSQCGLFATGKVLRRFRIPFTYIQNCRLEDEAFKRGIHNFIAASNVVKEFRSLRILQISTRPAGFWTMMCNEGELLEKFGIQIHPISLEELKTEMESCADSEEAAAAQQTMTENMNVCVKEDAVKKLAAMKAAMTRLVKRYGCKAIAIQCWNAMQDALGCFPCVANSLMTEEGIPVVCETDIHGAVTAVMVQSAGMGKAPTFFADWTVRHPENDNGELLQHCGPWPFSLAKEKPTLEAPFAFNYSHPGSVSAELKGGEMSLLRFDGDNGQYSMLMGSARGIEGPRTKGTYAWVEVKNLVKLEEKIVTGPYVHHCVGIHGDVIPAVYEALKYIPGIKPDLYDDNEEEIRAFLRGE</sequence>
<dbReference type="GO" id="GO:0005996">
    <property type="term" value="P:monosaccharide metabolic process"/>
    <property type="evidence" value="ECO:0007669"/>
    <property type="project" value="InterPro"/>
</dbReference>
<keyword evidence="2" id="KW-0119">Carbohydrate metabolism</keyword>
<dbReference type="OrthoDB" id="5838738at2"/>
<evidence type="ECO:0000256" key="1">
    <source>
        <dbReference type="ARBA" id="ARBA00023235"/>
    </source>
</evidence>
<dbReference type="PANTHER" id="PTHR36120">
    <property type="entry name" value="FUCOSE ISOMERASE"/>
    <property type="match status" value="1"/>
</dbReference>
<gene>
    <name evidence="3" type="ORF">EV209_0557</name>
</gene>
<proteinExistence type="predicted"/>
<keyword evidence="4" id="KW-1185">Reference proteome</keyword>
<dbReference type="EMBL" id="SGXF01000001">
    <property type="protein sequence ID" value="RZT02442.1"/>
    <property type="molecule type" value="Genomic_DNA"/>
</dbReference>
<dbReference type="InterPro" id="IPR009015">
    <property type="entry name" value="Fucose_isomerase_N/cen_sf"/>
</dbReference>
<dbReference type="AlphaFoldDB" id="A0A4Q7PNC6"/>
<dbReference type="CDD" id="cd00578">
    <property type="entry name" value="L-fuc_L-ara-isomerases"/>
    <property type="match status" value="1"/>
</dbReference>
<accession>A0A4Q7PNC6</accession>
<dbReference type="GO" id="GO:0005737">
    <property type="term" value="C:cytoplasm"/>
    <property type="evidence" value="ECO:0007669"/>
    <property type="project" value="InterPro"/>
</dbReference>